<evidence type="ECO:0000313" key="2">
    <source>
        <dbReference type="EMBL" id="KNZ63301.1"/>
    </source>
</evidence>
<dbReference type="AlphaFoldDB" id="A0A0L6VRH8"/>
<dbReference type="Proteomes" id="UP000037035">
    <property type="component" value="Unassembled WGS sequence"/>
</dbReference>
<organism evidence="2 3">
    <name type="scientific">Puccinia sorghi</name>
    <dbReference type="NCBI Taxonomy" id="27349"/>
    <lineage>
        <taxon>Eukaryota</taxon>
        <taxon>Fungi</taxon>
        <taxon>Dikarya</taxon>
        <taxon>Basidiomycota</taxon>
        <taxon>Pucciniomycotina</taxon>
        <taxon>Pucciniomycetes</taxon>
        <taxon>Pucciniales</taxon>
        <taxon>Pucciniaceae</taxon>
        <taxon>Puccinia</taxon>
    </lineage>
</organism>
<dbReference type="VEuPathDB" id="FungiDB:VP01_1161g1"/>
<evidence type="ECO:0000313" key="3">
    <source>
        <dbReference type="Proteomes" id="UP000037035"/>
    </source>
</evidence>
<reference evidence="2 3" key="1">
    <citation type="submission" date="2015-08" db="EMBL/GenBank/DDBJ databases">
        <title>Next Generation Sequencing and Analysis of the Genome of Puccinia sorghi L Schw, the Causal Agent of Maize Common Rust.</title>
        <authorList>
            <person name="Rochi L."/>
            <person name="Burguener G."/>
            <person name="Darino M."/>
            <person name="Turjanski A."/>
            <person name="Kreff E."/>
            <person name="Dieguez M.J."/>
            <person name="Sacco F."/>
        </authorList>
    </citation>
    <scope>NUCLEOTIDE SEQUENCE [LARGE SCALE GENOMIC DNA]</scope>
    <source>
        <strain evidence="2 3">RO10H11247</strain>
    </source>
</reference>
<evidence type="ECO:0000256" key="1">
    <source>
        <dbReference type="SAM" id="MobiDB-lite"/>
    </source>
</evidence>
<gene>
    <name evidence="2" type="ORF">VP01_1161g1</name>
</gene>
<comment type="caution">
    <text evidence="2">The sequence shown here is derived from an EMBL/GenBank/DDBJ whole genome shotgun (WGS) entry which is preliminary data.</text>
</comment>
<dbReference type="EMBL" id="LAVV01001799">
    <property type="protein sequence ID" value="KNZ63301.1"/>
    <property type="molecule type" value="Genomic_DNA"/>
</dbReference>
<accession>A0A0L6VRH8</accession>
<name>A0A0L6VRH8_9BASI</name>
<protein>
    <submittedName>
        <fullName evidence="2">Putative signal peptide protein</fullName>
    </submittedName>
</protein>
<feature type="region of interest" description="Disordered" evidence="1">
    <location>
        <begin position="73"/>
        <end position="98"/>
    </location>
</feature>
<sequence>MELSASPLSLPPALNLRLALILANLSPYCNNLHSQLTPHGSYSMSESPLPTNTPWKLQYVWWDDVEPALHIPESHANTQKAQNRRPTLRKDTPSNRVTSPAGRRAIALLLASPNHCLIELSFSSQCITSVLFLSHCLDSLFLLVSTSVVLFLSLLPLASLLLALFCPTFSSRFFLLFRHLCQFFDIFSKKKVWETRLNSLLNSLKLSHLETLVSAEDSPADLAREVVGYEYIFIYLTAPWLLRQTCFWRISTRVPPLSFESPSSSSGAPLPCPVICTPEKASFKFQPTQQIRATKLQVKLFNCLLIVGELLVKNTLCFISQELFCWLEFSSIPQEYCLIGSFKFSLLLKIKYEDLVLNLLQYISRSNSGGLSCWDSVVKYMSMFSCFEKNELWNSKTSSGNCPLVNYILGTKFLVVQEVPHWLVEYFFVYTVLHLGTAIDTADWMRFQLFKTTEQRRQAIHHNMAMMDWMMGYWLKGRLTVEFRQRWRGLVRSYCGYCCSNTKILGCACANLRPLFGSIHTQFWGGCKCPCPFHWCQYKLTPITICVNACRSLFTPTCVGKGPTSLLRKGTTQAMKGVYICRGFFTSGQAKGLATCFHHILKAAV</sequence>
<keyword evidence="3" id="KW-1185">Reference proteome</keyword>
<proteinExistence type="predicted"/>